<dbReference type="Pfam" id="PF00175">
    <property type="entry name" value="NAD_binding_1"/>
    <property type="match status" value="1"/>
</dbReference>
<dbReference type="GO" id="GO:0020037">
    <property type="term" value="F:heme binding"/>
    <property type="evidence" value="ECO:0007669"/>
    <property type="project" value="InterPro"/>
</dbReference>
<dbReference type="Gene3D" id="3.40.50.80">
    <property type="entry name" value="Nucleotide-binding domain of ferredoxin-NADP reductase (FNR) module"/>
    <property type="match status" value="1"/>
</dbReference>
<feature type="domain" description="FAD-binding FR-type" evidence="9">
    <location>
        <begin position="757"/>
        <end position="866"/>
    </location>
</feature>
<dbReference type="InterPro" id="IPR017938">
    <property type="entry name" value="Riboflavin_synthase-like_b-brl"/>
</dbReference>
<evidence type="ECO:0008006" key="12">
    <source>
        <dbReference type="Google" id="ProtNLM"/>
    </source>
</evidence>
<dbReference type="Gene3D" id="1.10.640.10">
    <property type="entry name" value="Haem peroxidase domain superfamily, animal type"/>
    <property type="match status" value="1"/>
</dbReference>
<keyword evidence="5" id="KW-0349">Heme</keyword>
<dbReference type="PROSITE" id="PS51384">
    <property type="entry name" value="FAD_FR"/>
    <property type="match status" value="1"/>
</dbReference>
<dbReference type="GO" id="GO:0046872">
    <property type="term" value="F:metal ion binding"/>
    <property type="evidence" value="ECO:0007669"/>
    <property type="project" value="UniProtKB-KW"/>
</dbReference>
<dbReference type="SUPFAM" id="SSF52343">
    <property type="entry name" value="Ferredoxin reductase-like, C-terminal NADP-linked domain"/>
    <property type="match status" value="1"/>
</dbReference>
<organism evidence="10 11">
    <name type="scientific">Jimgerdemannia flammicorona</name>
    <dbReference type="NCBI Taxonomy" id="994334"/>
    <lineage>
        <taxon>Eukaryota</taxon>
        <taxon>Fungi</taxon>
        <taxon>Fungi incertae sedis</taxon>
        <taxon>Mucoromycota</taxon>
        <taxon>Mucoromycotina</taxon>
        <taxon>Endogonomycetes</taxon>
        <taxon>Endogonales</taxon>
        <taxon>Endogonaceae</taxon>
        <taxon>Jimgerdemannia</taxon>
    </lineage>
</organism>
<keyword evidence="7" id="KW-0732">Signal</keyword>
<dbReference type="GO" id="GO:0004601">
    <property type="term" value="F:peroxidase activity"/>
    <property type="evidence" value="ECO:0007669"/>
    <property type="project" value="InterPro"/>
</dbReference>
<evidence type="ECO:0000256" key="4">
    <source>
        <dbReference type="ARBA" id="ARBA00023180"/>
    </source>
</evidence>
<dbReference type="InterPro" id="IPR008333">
    <property type="entry name" value="Cbr1-like_FAD-bd_dom"/>
</dbReference>
<dbReference type="PROSITE" id="PS50836">
    <property type="entry name" value="DOMON"/>
    <property type="match status" value="1"/>
</dbReference>
<evidence type="ECO:0000313" key="10">
    <source>
        <dbReference type="EMBL" id="RUS34839.1"/>
    </source>
</evidence>
<evidence type="ECO:0000256" key="2">
    <source>
        <dbReference type="ARBA" id="ARBA00004613"/>
    </source>
</evidence>
<evidence type="ECO:0000313" key="11">
    <source>
        <dbReference type="Proteomes" id="UP000274822"/>
    </source>
</evidence>
<dbReference type="Pfam" id="PF00970">
    <property type="entry name" value="FAD_binding_6"/>
    <property type="match status" value="1"/>
</dbReference>
<dbReference type="SUPFAM" id="SSF48113">
    <property type="entry name" value="Heme-dependent peroxidases"/>
    <property type="match status" value="1"/>
</dbReference>
<comment type="caution">
    <text evidence="10">The sequence shown here is derived from an EMBL/GenBank/DDBJ whole genome shotgun (WGS) entry which is preliminary data.</text>
</comment>
<dbReference type="GO" id="GO:0006979">
    <property type="term" value="P:response to oxidative stress"/>
    <property type="evidence" value="ECO:0007669"/>
    <property type="project" value="InterPro"/>
</dbReference>
<dbReference type="Proteomes" id="UP000274822">
    <property type="component" value="Unassembled WGS sequence"/>
</dbReference>
<dbReference type="SUPFAM" id="SSF63380">
    <property type="entry name" value="Riboflavin synthase domain-like"/>
    <property type="match status" value="1"/>
</dbReference>
<reference evidence="10 11" key="1">
    <citation type="journal article" date="2018" name="New Phytol.">
        <title>Phylogenomics of Endogonaceae and evolution of mycorrhizas within Mucoromycota.</title>
        <authorList>
            <person name="Chang Y."/>
            <person name="Desiro A."/>
            <person name="Na H."/>
            <person name="Sandor L."/>
            <person name="Lipzen A."/>
            <person name="Clum A."/>
            <person name="Barry K."/>
            <person name="Grigoriev I.V."/>
            <person name="Martin F.M."/>
            <person name="Stajich J.E."/>
            <person name="Smith M.E."/>
            <person name="Bonito G."/>
            <person name="Spatafora J.W."/>
        </authorList>
    </citation>
    <scope>NUCLEOTIDE SEQUENCE [LARGE SCALE GENOMIC DNA]</scope>
    <source>
        <strain evidence="10 11">AD002</strain>
    </source>
</reference>
<feature type="region of interest" description="Disordered" evidence="6">
    <location>
        <begin position="1054"/>
        <end position="1078"/>
    </location>
</feature>
<evidence type="ECO:0000256" key="1">
    <source>
        <dbReference type="ARBA" id="ARBA00001974"/>
    </source>
</evidence>
<evidence type="ECO:0000256" key="7">
    <source>
        <dbReference type="SAM" id="SignalP"/>
    </source>
</evidence>
<keyword evidence="3" id="KW-0964">Secreted</keyword>
<evidence type="ECO:0000256" key="5">
    <source>
        <dbReference type="PIRSR" id="PIRSR619791-2"/>
    </source>
</evidence>
<accession>A0A433QYI5</accession>
<dbReference type="InterPro" id="IPR017927">
    <property type="entry name" value="FAD-bd_FR_type"/>
</dbReference>
<protein>
    <recommendedName>
        <fullName evidence="12">FAD-binding FR-type domain-containing protein</fullName>
    </recommendedName>
</protein>
<comment type="subcellular location">
    <subcellularLocation>
        <location evidence="2">Secreted</location>
    </subcellularLocation>
</comment>
<dbReference type="InterPro" id="IPR039261">
    <property type="entry name" value="FNR_nucleotide-bd"/>
</dbReference>
<evidence type="ECO:0000256" key="3">
    <source>
        <dbReference type="ARBA" id="ARBA00022525"/>
    </source>
</evidence>
<evidence type="ECO:0000259" key="9">
    <source>
        <dbReference type="PROSITE" id="PS51384"/>
    </source>
</evidence>
<dbReference type="InterPro" id="IPR001433">
    <property type="entry name" value="OxRdtase_FAD/NAD-bd"/>
</dbReference>
<name>A0A433QYI5_9FUNG</name>
<dbReference type="Gene3D" id="2.40.30.10">
    <property type="entry name" value="Translation factors"/>
    <property type="match status" value="1"/>
</dbReference>
<dbReference type="GO" id="GO:0005576">
    <property type="term" value="C:extracellular region"/>
    <property type="evidence" value="ECO:0007669"/>
    <property type="project" value="UniProtKB-SubCell"/>
</dbReference>
<keyword evidence="4" id="KW-0325">Glycoprotein</keyword>
<feature type="region of interest" description="Disordered" evidence="6">
    <location>
        <begin position="590"/>
        <end position="612"/>
    </location>
</feature>
<feature type="domain" description="DOMON" evidence="8">
    <location>
        <begin position="398"/>
        <end position="520"/>
    </location>
</feature>
<dbReference type="InterPro" id="IPR005018">
    <property type="entry name" value="DOMON_domain"/>
</dbReference>
<comment type="cofactor">
    <cofactor evidence="1">
        <name>FAD</name>
        <dbReference type="ChEBI" id="CHEBI:57692"/>
    </cofactor>
</comment>
<dbReference type="InterPro" id="IPR045266">
    <property type="entry name" value="DOH_DOMON"/>
</dbReference>
<dbReference type="PANTHER" id="PTHR11475">
    <property type="entry name" value="OXIDASE/PEROXIDASE"/>
    <property type="match status" value="1"/>
</dbReference>
<dbReference type="InterPro" id="IPR010255">
    <property type="entry name" value="Haem_peroxidase_sf"/>
</dbReference>
<evidence type="ECO:0000259" key="8">
    <source>
        <dbReference type="PROSITE" id="PS50836"/>
    </source>
</evidence>
<feature type="chain" id="PRO_5018983750" description="FAD-binding FR-type domain-containing protein" evidence="7">
    <location>
        <begin position="24"/>
        <end position="1186"/>
    </location>
</feature>
<dbReference type="AlphaFoldDB" id="A0A433QYI5"/>
<dbReference type="CDD" id="cd09631">
    <property type="entry name" value="DOMON_DOH"/>
    <property type="match status" value="1"/>
</dbReference>
<dbReference type="PANTHER" id="PTHR11475:SF4">
    <property type="entry name" value="CHORION PEROXIDASE"/>
    <property type="match status" value="1"/>
</dbReference>
<feature type="compositionally biased region" description="Polar residues" evidence="6">
    <location>
        <begin position="1061"/>
        <end position="1078"/>
    </location>
</feature>
<feature type="region of interest" description="Disordered" evidence="6">
    <location>
        <begin position="703"/>
        <end position="733"/>
    </location>
</feature>
<feature type="signal peptide" evidence="7">
    <location>
        <begin position="1"/>
        <end position="23"/>
    </location>
</feature>
<sequence length="1186" mass="130032">MRAVALVTVIAALSLMGLSFAKAQTTTPRPIDNVGNNPADVYAGSPNQQLLRLDVPSTYFADASGALFPGSLPPATVGTDNTTYPAFQCIGLSQVPPAQPYPRCVSDLVNGYTNAPLALQIIDPGVLSVRKVSHFESFWAQLLSYDLLDVAANAEQVNIGIPIDDVAINTGPSGVSAAVITNSNHSIEFHRASYVVDPATQQPNRTGINSATGFLDASFIYGSSSRIYQCSTDAVLQTLHDGPGTHGKMKLVAQSIPFGSTGEPGPLPPLSTDGRFLLGNNPLRSANIYSDAMTIIFLREHNRQCDRLYLLHGTTWTDDQYFQEARKWVIAFVQKITATEYLGVLLGRPLPPYTGYKQDVKPGIDTFFAMASFRYGHSVLSSEYLDPRAYPNYYQFTSQYMIQWNTDQSANRVDIALTLQSPQGWFGIGLNPLGALSMEGADFIIASASPKNGVRLNLYRSQGNAQAPVNDTGAYALSNVNATIVGGTAVVITFTRAMDTGVAGKAVFGNSKMNVIWAYNPEDSNPTYHGGNLATDDAVGAWRVYVCCLGGFVSSIDIHYEVGSMILKRANGTDITNDLLGLRRDTGSVLKKSPPLRRQGSEPGPLDRKEKGEFGVSSELEIHLDKEKLKRASTQVAGVTSKIGSQSFFISILPGGSIASTMDYINSNFFQPGEMACHVHSDYAKRKLASLVIARIDNSDDGGAMGLPSPNLSGQRNGPASPPGSPTGMVMSSSPAPGVVFPKSTVPFLLQAPSTRRQFRRYVLIEKVNIGLGEQPVVAFTFSPVHAVREDFSLPTLPGQYVELMSEVRKEMVKRPYNVVRGSLSTDFTIYVKNYANGKMSSHLNLERQVKMEISVRGPFDITHRIEAADIIYRRPRDVDPNLAPRQDSIMLNPERADGRWRHVYSIVGGTGITPILQLIKYYQYILQEEEHHRHAKSANSAPDSPQDTPIVTWIHILFANTTVLDVFESGRLESLATDTGNRYLRITIIYIFSEPPEKWEGLSGFLDLEKVEDWVRSRQEKMMPSTNEYRNNSEPVQGGLLFVRESKNRGAIRKSHSIGDITQSSSAGLSPRDTSQRNLRPQLQWQESAVQELEVPTITVTLAEKEVGYNSNGHPDTTEEISILPLSRSLTAVGIDAITKISTDESRQNVVIVCGPEKMIEHVKTILTQIEVEEVTEKSWILTLY</sequence>
<keyword evidence="11" id="KW-1185">Reference proteome</keyword>
<keyword evidence="5" id="KW-0479">Metal-binding</keyword>
<feature type="binding site" description="axial binding residue" evidence="5">
    <location>
        <position position="377"/>
    </location>
    <ligand>
        <name>heme b</name>
        <dbReference type="ChEBI" id="CHEBI:60344"/>
    </ligand>
    <ligandPart>
        <name>Fe</name>
        <dbReference type="ChEBI" id="CHEBI:18248"/>
    </ligandPart>
</feature>
<dbReference type="SMART" id="SM00664">
    <property type="entry name" value="DoH"/>
    <property type="match status" value="1"/>
</dbReference>
<dbReference type="InterPro" id="IPR037120">
    <property type="entry name" value="Haem_peroxidase_sf_animal"/>
</dbReference>
<dbReference type="PROSITE" id="PS50292">
    <property type="entry name" value="PEROXIDASE_3"/>
    <property type="match status" value="1"/>
</dbReference>
<dbReference type="Pfam" id="PF03098">
    <property type="entry name" value="An_peroxidase"/>
    <property type="match status" value="1"/>
</dbReference>
<keyword evidence="5" id="KW-0408">Iron</keyword>
<dbReference type="PRINTS" id="PR00457">
    <property type="entry name" value="ANPEROXIDASE"/>
</dbReference>
<gene>
    <name evidence="10" type="ORF">BC938DRAFT_478254</name>
</gene>
<evidence type="ECO:0000256" key="6">
    <source>
        <dbReference type="SAM" id="MobiDB-lite"/>
    </source>
</evidence>
<dbReference type="InterPro" id="IPR019791">
    <property type="entry name" value="Haem_peroxidase_animal"/>
</dbReference>
<proteinExistence type="predicted"/>
<dbReference type="EMBL" id="RBNJ01000317">
    <property type="protein sequence ID" value="RUS34839.1"/>
    <property type="molecule type" value="Genomic_DNA"/>
</dbReference>
<dbReference type="Pfam" id="PF03351">
    <property type="entry name" value="DOMON"/>
    <property type="match status" value="1"/>
</dbReference>